<keyword evidence="7" id="KW-0133">Cell shape</keyword>
<evidence type="ECO:0000256" key="3">
    <source>
        <dbReference type="ARBA" id="ARBA00022490"/>
    </source>
</evidence>
<keyword evidence="6 7" id="KW-0067">ATP-binding</keyword>
<keyword evidence="7" id="KW-0131">Cell cycle</keyword>
<dbReference type="EMBL" id="CABWIB010000001">
    <property type="protein sequence ID" value="VWL85795.1"/>
    <property type="molecule type" value="Genomic_DNA"/>
</dbReference>
<dbReference type="SUPFAM" id="SSF53623">
    <property type="entry name" value="MurD-like peptide ligases, catalytic domain"/>
    <property type="match status" value="1"/>
</dbReference>
<gene>
    <name evidence="7" type="primary">murD</name>
    <name evidence="9" type="ORF">OMES3154_01084</name>
</gene>
<keyword evidence="4 7" id="KW-0436">Ligase</keyword>
<dbReference type="EC" id="6.3.2.9" evidence="7"/>
<dbReference type="InterPro" id="IPR013221">
    <property type="entry name" value="Mur_ligase_cen"/>
</dbReference>
<dbReference type="InterPro" id="IPR036615">
    <property type="entry name" value="Mur_ligase_C_dom_sf"/>
</dbReference>
<evidence type="ECO:0000256" key="6">
    <source>
        <dbReference type="ARBA" id="ARBA00022840"/>
    </source>
</evidence>
<dbReference type="UniPathway" id="UPA00219"/>
<dbReference type="Pfam" id="PF21799">
    <property type="entry name" value="MurD-like_N"/>
    <property type="match status" value="1"/>
</dbReference>
<protein>
    <recommendedName>
        <fullName evidence="7">UDP-N-acetylmuramoylalanine--D-glutamate ligase</fullName>
        <ecNumber evidence="7">6.3.2.9</ecNumber>
    </recommendedName>
    <alternativeName>
        <fullName evidence="7">D-glutamic acid-adding enzyme</fullName>
    </alternativeName>
    <alternativeName>
        <fullName evidence="7">UDP-N-acetylmuramoyl-L-alanyl-D-glutamate synthetase</fullName>
    </alternativeName>
</protein>
<dbReference type="Gene3D" id="3.40.1190.10">
    <property type="entry name" value="Mur-like, catalytic domain"/>
    <property type="match status" value="1"/>
</dbReference>
<dbReference type="InterPro" id="IPR036565">
    <property type="entry name" value="Mur-like_cat_sf"/>
</dbReference>
<dbReference type="AlphaFoldDB" id="A0A6I8MEA1"/>
<evidence type="ECO:0000256" key="7">
    <source>
        <dbReference type="HAMAP-Rule" id="MF_00639"/>
    </source>
</evidence>
<keyword evidence="7" id="KW-0961">Cell wall biogenesis/degradation</keyword>
<comment type="function">
    <text evidence="7">Cell wall formation. Catalyzes the addition of glutamate to the nucleotide precursor UDP-N-acetylmuramoyl-L-alanine (UMA).</text>
</comment>
<evidence type="ECO:0000256" key="1">
    <source>
        <dbReference type="ARBA" id="ARBA00004496"/>
    </source>
</evidence>
<dbReference type="Pfam" id="PF08245">
    <property type="entry name" value="Mur_ligase_M"/>
    <property type="match status" value="1"/>
</dbReference>
<keyword evidence="5 7" id="KW-0547">Nucleotide-binding</keyword>
<dbReference type="GO" id="GO:0005737">
    <property type="term" value="C:cytoplasm"/>
    <property type="evidence" value="ECO:0007669"/>
    <property type="project" value="UniProtKB-SubCell"/>
</dbReference>
<dbReference type="GO" id="GO:0008360">
    <property type="term" value="P:regulation of cell shape"/>
    <property type="evidence" value="ECO:0007669"/>
    <property type="project" value="UniProtKB-KW"/>
</dbReference>
<dbReference type="GO" id="GO:0008764">
    <property type="term" value="F:UDP-N-acetylmuramoylalanine-D-glutamate ligase activity"/>
    <property type="evidence" value="ECO:0007669"/>
    <property type="project" value="UniProtKB-UniRule"/>
</dbReference>
<dbReference type="NCBIfam" id="TIGR01087">
    <property type="entry name" value="murD"/>
    <property type="match status" value="1"/>
</dbReference>
<comment type="pathway">
    <text evidence="2 7">Cell wall biogenesis; peptidoglycan biosynthesis.</text>
</comment>
<dbReference type="RefSeq" id="WP_156683766.1">
    <property type="nucleotide sequence ID" value="NZ_CABWIB010000001.1"/>
</dbReference>
<dbReference type="SUPFAM" id="SSF51984">
    <property type="entry name" value="MurCD N-terminal domain"/>
    <property type="match status" value="1"/>
</dbReference>
<dbReference type="GO" id="GO:0005524">
    <property type="term" value="F:ATP binding"/>
    <property type="evidence" value="ECO:0007669"/>
    <property type="project" value="UniProtKB-UniRule"/>
</dbReference>
<dbReference type="InterPro" id="IPR005762">
    <property type="entry name" value="MurD"/>
</dbReference>
<dbReference type="PANTHER" id="PTHR43692">
    <property type="entry name" value="UDP-N-ACETYLMURAMOYLALANINE--D-GLUTAMATE LIGASE"/>
    <property type="match status" value="1"/>
</dbReference>
<comment type="subcellular location">
    <subcellularLocation>
        <location evidence="1 7">Cytoplasm</location>
    </subcellularLocation>
</comment>
<evidence type="ECO:0000313" key="9">
    <source>
        <dbReference type="EMBL" id="VWL85795.1"/>
    </source>
</evidence>
<comment type="similarity">
    <text evidence="7">Belongs to the MurCDEF family.</text>
</comment>
<dbReference type="GO" id="GO:0051301">
    <property type="term" value="P:cell division"/>
    <property type="evidence" value="ECO:0007669"/>
    <property type="project" value="UniProtKB-KW"/>
</dbReference>
<name>A0A6I8MEA1_9FUSO</name>
<evidence type="ECO:0000259" key="8">
    <source>
        <dbReference type="Pfam" id="PF08245"/>
    </source>
</evidence>
<keyword evidence="7" id="KW-0573">Peptidoglycan synthesis</keyword>
<dbReference type="Gene3D" id="3.90.190.20">
    <property type="entry name" value="Mur ligase, C-terminal domain"/>
    <property type="match status" value="1"/>
</dbReference>
<evidence type="ECO:0000256" key="4">
    <source>
        <dbReference type="ARBA" id="ARBA00022598"/>
    </source>
</evidence>
<comment type="catalytic activity">
    <reaction evidence="7">
        <text>UDP-N-acetyl-alpha-D-muramoyl-L-alanine + D-glutamate + ATP = UDP-N-acetyl-alpha-D-muramoyl-L-alanyl-D-glutamate + ADP + phosphate + H(+)</text>
        <dbReference type="Rhea" id="RHEA:16429"/>
        <dbReference type="ChEBI" id="CHEBI:15378"/>
        <dbReference type="ChEBI" id="CHEBI:29986"/>
        <dbReference type="ChEBI" id="CHEBI:30616"/>
        <dbReference type="ChEBI" id="CHEBI:43474"/>
        <dbReference type="ChEBI" id="CHEBI:83898"/>
        <dbReference type="ChEBI" id="CHEBI:83900"/>
        <dbReference type="ChEBI" id="CHEBI:456216"/>
        <dbReference type="EC" id="6.3.2.9"/>
    </reaction>
</comment>
<dbReference type="SUPFAM" id="SSF53244">
    <property type="entry name" value="MurD-like peptide ligases, peptide-binding domain"/>
    <property type="match status" value="1"/>
</dbReference>
<feature type="binding site" evidence="7">
    <location>
        <begin position="95"/>
        <end position="101"/>
    </location>
    <ligand>
        <name>ATP</name>
        <dbReference type="ChEBI" id="CHEBI:30616"/>
    </ligand>
</feature>
<dbReference type="HAMAP" id="MF_00639">
    <property type="entry name" value="MurD"/>
    <property type="match status" value="1"/>
</dbReference>
<keyword evidence="7" id="KW-0132">Cell division</keyword>
<evidence type="ECO:0000313" key="10">
    <source>
        <dbReference type="Proteomes" id="UP000419017"/>
    </source>
</evidence>
<feature type="domain" description="Mur ligase central" evidence="8">
    <location>
        <begin position="93"/>
        <end position="258"/>
    </location>
</feature>
<dbReference type="Proteomes" id="UP000419017">
    <property type="component" value="Unassembled WGS sequence"/>
</dbReference>
<proteinExistence type="inferred from homology"/>
<dbReference type="Gene3D" id="3.40.50.720">
    <property type="entry name" value="NAD(P)-binding Rossmann-like Domain"/>
    <property type="match status" value="1"/>
</dbReference>
<organism evidence="9 10">
    <name type="scientific">Oceanivirga miroungae</name>
    <dbReference type="NCBI Taxonomy" id="1130046"/>
    <lineage>
        <taxon>Bacteria</taxon>
        <taxon>Fusobacteriati</taxon>
        <taxon>Fusobacteriota</taxon>
        <taxon>Fusobacteriia</taxon>
        <taxon>Fusobacteriales</taxon>
        <taxon>Leptotrichiaceae</taxon>
        <taxon>Oceanivirga</taxon>
    </lineage>
</organism>
<keyword evidence="3 7" id="KW-0963">Cytoplasm</keyword>
<sequence length="425" mass="48468">MKYVVLGLGISGQGAVNLLKSKKLDFIIVDDKKAIKSVDAIELIEKEDIIVKSPGISWANPLLSYAIKNGIRIISEIDLALDYLDKKTKIIAITGTNGKTTIVTKIYELLNFVGFKASLGGNEGHSLCDIVIDSNIYDYIVLELSSYQLENNPKIKPYIALITNLTPDHLTRYNSVMDYYLTKFNIFKNQDENDYMIIDKNEKMVNSLLNQKFLAKKIYIENKGENLVYENEVIIAKKDMLLKGEHNAINMLFLIAVAKIIGISSKKIEKFLKIAKSLEHRIEEFFVKENTHFINDSKGTNVESSLVALDSFKGSKVYLIVGGKDKKIDNTKLYEKIYEINAIPLIIGENKLEFTKEFNKTGYKHYVLDNLENVMEFIKNNIDFKEEQYILLSPATSSFDQFNSFEHRGKVFKQLVISNFGEKNE</sequence>
<evidence type="ECO:0000256" key="2">
    <source>
        <dbReference type="ARBA" id="ARBA00004752"/>
    </source>
</evidence>
<dbReference type="GO" id="GO:0071555">
    <property type="term" value="P:cell wall organization"/>
    <property type="evidence" value="ECO:0007669"/>
    <property type="project" value="UniProtKB-KW"/>
</dbReference>
<accession>A0A6I8MEA1</accession>
<dbReference type="PANTHER" id="PTHR43692:SF1">
    <property type="entry name" value="UDP-N-ACETYLMURAMOYLALANINE--D-GLUTAMATE LIGASE"/>
    <property type="match status" value="1"/>
</dbReference>
<keyword evidence="10" id="KW-1185">Reference proteome</keyword>
<dbReference type="GO" id="GO:0009252">
    <property type="term" value="P:peptidoglycan biosynthetic process"/>
    <property type="evidence" value="ECO:0007669"/>
    <property type="project" value="UniProtKB-UniRule"/>
</dbReference>
<reference evidence="9 10" key="1">
    <citation type="submission" date="2019-10" db="EMBL/GenBank/DDBJ databases">
        <authorList>
            <person name="Blom J."/>
        </authorList>
    </citation>
    <scope>NUCLEOTIDE SEQUENCE [LARGE SCALE GENOMIC DNA]</scope>
    <source>
        <strain evidence="9 10">ES3154-GLU</strain>
    </source>
</reference>
<evidence type="ECO:0000256" key="5">
    <source>
        <dbReference type="ARBA" id="ARBA00022741"/>
    </source>
</evidence>